<keyword evidence="1" id="KW-0732">Signal</keyword>
<comment type="caution">
    <text evidence="3">The sequence shown here is derived from an EMBL/GenBank/DDBJ whole genome shotgun (WGS) entry which is preliminary data.</text>
</comment>
<dbReference type="STRING" id="1265313.HRUBRA_02769"/>
<evidence type="ECO:0000313" key="4">
    <source>
        <dbReference type="Proteomes" id="UP000029640"/>
    </source>
</evidence>
<dbReference type="Proteomes" id="UP000029640">
    <property type="component" value="Unassembled WGS sequence"/>
</dbReference>
<dbReference type="InterPro" id="IPR011051">
    <property type="entry name" value="RmlC_Cupin_sf"/>
</dbReference>
<dbReference type="SUPFAM" id="SSF51182">
    <property type="entry name" value="RmlC-like cupins"/>
    <property type="match status" value="1"/>
</dbReference>
<dbReference type="OrthoDB" id="287220at2"/>
<dbReference type="Pfam" id="PF07883">
    <property type="entry name" value="Cupin_2"/>
    <property type="match status" value="1"/>
</dbReference>
<keyword evidence="4" id="KW-1185">Reference proteome</keyword>
<proteinExistence type="predicted"/>
<evidence type="ECO:0000313" key="3">
    <source>
        <dbReference type="EMBL" id="KGE02631.1"/>
    </source>
</evidence>
<reference evidence="3 4" key="1">
    <citation type="journal article" date="2014" name="Genome Announc.">
        <title>Genome Sequence of Gammaproteobacterial Pseudohaliea rubra Type Strain DSM 19751, Isolated from Coastal Seawater of the Mediterranean Sea.</title>
        <authorList>
            <person name="Spring S."/>
            <person name="Fiebig A."/>
            <person name="Riedel T."/>
            <person name="Goker M."/>
            <person name="Klenk H.P."/>
        </authorList>
    </citation>
    <scope>NUCLEOTIDE SEQUENCE [LARGE SCALE GENOMIC DNA]</scope>
    <source>
        <strain evidence="3 4">DSM 19751</strain>
    </source>
</reference>
<dbReference type="AlphaFoldDB" id="A0A095XSK0"/>
<dbReference type="EMBL" id="AUVB01000088">
    <property type="protein sequence ID" value="KGE02631.1"/>
    <property type="molecule type" value="Genomic_DNA"/>
</dbReference>
<organism evidence="3 4">
    <name type="scientific">Pseudohaliea rubra DSM 19751</name>
    <dbReference type="NCBI Taxonomy" id="1265313"/>
    <lineage>
        <taxon>Bacteria</taxon>
        <taxon>Pseudomonadati</taxon>
        <taxon>Pseudomonadota</taxon>
        <taxon>Gammaproteobacteria</taxon>
        <taxon>Cellvibrionales</taxon>
        <taxon>Halieaceae</taxon>
        <taxon>Pseudohaliea</taxon>
    </lineage>
</organism>
<protein>
    <recommendedName>
        <fullName evidence="2">Cupin type-2 domain-containing protein</fullName>
    </recommendedName>
</protein>
<feature type="domain" description="Cupin type-2" evidence="2">
    <location>
        <begin position="62"/>
        <end position="131"/>
    </location>
</feature>
<name>A0A095XSK0_9GAMM</name>
<gene>
    <name evidence="3" type="ORF">HRUBRA_02769</name>
</gene>
<dbReference type="eggNOG" id="COG1917">
    <property type="taxonomic scope" value="Bacteria"/>
</dbReference>
<evidence type="ECO:0000256" key="1">
    <source>
        <dbReference type="SAM" id="SignalP"/>
    </source>
</evidence>
<dbReference type="HOGENOM" id="CLU_136176_1_0_6"/>
<evidence type="ECO:0000259" key="2">
    <source>
        <dbReference type="Pfam" id="PF07883"/>
    </source>
</evidence>
<dbReference type="Gene3D" id="2.60.120.10">
    <property type="entry name" value="Jelly Rolls"/>
    <property type="match status" value="1"/>
</dbReference>
<dbReference type="InterPro" id="IPR014710">
    <property type="entry name" value="RmlC-like_jellyroll"/>
</dbReference>
<sequence>MPAMAIFALSLLILGVPPIFADDALKAADKIGVDVLMKSTAMWNGERLPAYAEGQPQLSVVRVTIPEGMALPLHEHPYATAGVLVQGRLEVRTPSGEQAILNAGDGLIELVNLPHAGANIGEGDAVIVVVYAGIEGQPVTRLVTPEVVTASDEPL</sequence>
<dbReference type="CDD" id="cd02236">
    <property type="entry name" value="cupin_CV2614-like"/>
    <property type="match status" value="1"/>
</dbReference>
<feature type="chain" id="PRO_5001913941" description="Cupin type-2 domain-containing protein" evidence="1">
    <location>
        <begin position="22"/>
        <end position="155"/>
    </location>
</feature>
<feature type="signal peptide" evidence="1">
    <location>
        <begin position="1"/>
        <end position="21"/>
    </location>
</feature>
<accession>A0A095XSK0</accession>
<dbReference type="InterPro" id="IPR013096">
    <property type="entry name" value="Cupin_2"/>
</dbReference>